<evidence type="ECO:0000256" key="3">
    <source>
        <dbReference type="ARBA" id="ARBA00022617"/>
    </source>
</evidence>
<comment type="caution">
    <text evidence="6">The sequence shown here is derived from an EMBL/GenBank/DDBJ whole genome shotgun (WGS) entry which is preliminary data.</text>
</comment>
<dbReference type="Gene3D" id="1.10.630.10">
    <property type="entry name" value="Cytochrome P450"/>
    <property type="match status" value="1"/>
</dbReference>
<keyword evidence="4" id="KW-0479">Metal-binding</keyword>
<reference evidence="6 7" key="1">
    <citation type="journal article" date="2024" name="Commun. Biol.">
        <title>Comparative genomic analysis of thermophilic fungi reveals convergent evolutionary adaptations and gene losses.</title>
        <authorList>
            <person name="Steindorff A.S."/>
            <person name="Aguilar-Pontes M.V."/>
            <person name="Robinson A.J."/>
            <person name="Andreopoulos B."/>
            <person name="LaButti K."/>
            <person name="Kuo A."/>
            <person name="Mondo S."/>
            <person name="Riley R."/>
            <person name="Otillar R."/>
            <person name="Haridas S."/>
            <person name="Lipzen A."/>
            <person name="Grimwood J."/>
            <person name="Schmutz J."/>
            <person name="Clum A."/>
            <person name="Reid I.D."/>
            <person name="Moisan M.C."/>
            <person name="Butler G."/>
            <person name="Nguyen T.T.M."/>
            <person name="Dewar K."/>
            <person name="Conant G."/>
            <person name="Drula E."/>
            <person name="Henrissat B."/>
            <person name="Hansel C."/>
            <person name="Singer S."/>
            <person name="Hutchinson M.I."/>
            <person name="de Vries R.P."/>
            <person name="Natvig D.O."/>
            <person name="Powell A.J."/>
            <person name="Tsang A."/>
            <person name="Grigoriev I.V."/>
        </authorList>
    </citation>
    <scope>NUCLEOTIDE SEQUENCE [LARGE SCALE GENOMIC DNA]</scope>
    <source>
        <strain evidence="6 7">CBS 494.80</strain>
    </source>
</reference>
<dbReference type="CDD" id="cd11040">
    <property type="entry name" value="CYP7_CYP8-like"/>
    <property type="match status" value="1"/>
</dbReference>
<dbReference type="SUPFAM" id="SSF48264">
    <property type="entry name" value="Cytochrome P450"/>
    <property type="match status" value="1"/>
</dbReference>
<keyword evidence="5" id="KW-0408">Iron</keyword>
<evidence type="ECO:0008006" key="8">
    <source>
        <dbReference type="Google" id="ProtNLM"/>
    </source>
</evidence>
<name>A0ABR4D3C5_9HELO</name>
<accession>A0ABR4D3C5</accession>
<keyword evidence="7" id="KW-1185">Reference proteome</keyword>
<keyword evidence="3" id="KW-0349">Heme</keyword>
<evidence type="ECO:0000256" key="4">
    <source>
        <dbReference type="ARBA" id="ARBA00022723"/>
    </source>
</evidence>
<protein>
    <recommendedName>
        <fullName evidence="8">Cytochrome P450</fullName>
    </recommendedName>
</protein>
<dbReference type="EMBL" id="JAZHXI010000001">
    <property type="protein sequence ID" value="KAL2075856.1"/>
    <property type="molecule type" value="Genomic_DNA"/>
</dbReference>
<comment type="similarity">
    <text evidence="2">Belongs to the cytochrome P450 family.</text>
</comment>
<dbReference type="PRINTS" id="PR00465">
    <property type="entry name" value="EP450IV"/>
</dbReference>
<dbReference type="Pfam" id="PF00067">
    <property type="entry name" value="p450"/>
    <property type="match status" value="1"/>
</dbReference>
<evidence type="ECO:0000256" key="2">
    <source>
        <dbReference type="ARBA" id="ARBA00010617"/>
    </source>
</evidence>
<dbReference type="InterPro" id="IPR036396">
    <property type="entry name" value="Cyt_P450_sf"/>
</dbReference>
<gene>
    <name evidence="6" type="ORF">VTL71DRAFT_799</name>
</gene>
<proteinExistence type="inferred from homology"/>
<organism evidence="6 7">
    <name type="scientific">Oculimacula yallundae</name>
    <dbReference type="NCBI Taxonomy" id="86028"/>
    <lineage>
        <taxon>Eukaryota</taxon>
        <taxon>Fungi</taxon>
        <taxon>Dikarya</taxon>
        <taxon>Ascomycota</taxon>
        <taxon>Pezizomycotina</taxon>
        <taxon>Leotiomycetes</taxon>
        <taxon>Helotiales</taxon>
        <taxon>Ploettnerulaceae</taxon>
        <taxon>Oculimacula</taxon>
    </lineage>
</organism>
<dbReference type="PANTHER" id="PTHR24304">
    <property type="entry name" value="CYTOCHROME P450 FAMILY 7"/>
    <property type="match status" value="1"/>
</dbReference>
<evidence type="ECO:0000256" key="5">
    <source>
        <dbReference type="ARBA" id="ARBA00023004"/>
    </source>
</evidence>
<evidence type="ECO:0000313" key="7">
    <source>
        <dbReference type="Proteomes" id="UP001595075"/>
    </source>
</evidence>
<sequence>MFDEIVNQGVAAIQRDLRVTVVVGLLSVFVLTRIITSIRSNVALQLSGHGKTPPMMPYAIPGVGNMLAFAFNTKSLLGTIIHQFGPNVPVRLRVLNMKLHFISGSESVLAMFRGSRDLTTVPSMILVIENAFGSPKRTRHVFERDNTGVFTQPLEGTNALEPHNRILSLTHKTLHLHLSGTSLNELATRFMSCLETELLALDIGHEEWTTIPDFYSLIKQTIFKASTTAMCGPALFSLNPGFTDDFWEFDTHIAKLFKNLPRWMIPKSFQVRDKLKASIKKWHEYAEEKFDKDDESLQNEEWEEMYGARLMRQRHEDFTGVDDFTDDAYAASDLGMIWGANANIVPIIGWSMIDTLVRPELLAQAREVVSTLSPSAKGAEGLDMPKLLANPLLQSIYSEELRLRNGVIIQRVPVVDDFKIGDWKFPKGDMIIASSWHEQRDKSVWNEGPVNGEFHDVEDFWAERFIVYPNDQSTGPAKPGRDTKSKPKLAVKDSDNVPKFTIDSVTGSYIPYGGGQKICPGRFYAKQEAIGAMSLFLTMFDIELEKNDLPQPNMEYFPFGVVPPLGTFPARMRRRKV</sequence>
<dbReference type="InterPro" id="IPR050529">
    <property type="entry name" value="CYP450_sterol_14alpha_dmase"/>
</dbReference>
<evidence type="ECO:0000256" key="1">
    <source>
        <dbReference type="ARBA" id="ARBA00001971"/>
    </source>
</evidence>
<dbReference type="Proteomes" id="UP001595075">
    <property type="component" value="Unassembled WGS sequence"/>
</dbReference>
<dbReference type="PANTHER" id="PTHR24304:SF2">
    <property type="entry name" value="24-HYDROXYCHOLESTEROL 7-ALPHA-HYDROXYLASE"/>
    <property type="match status" value="1"/>
</dbReference>
<evidence type="ECO:0000313" key="6">
    <source>
        <dbReference type="EMBL" id="KAL2075856.1"/>
    </source>
</evidence>
<dbReference type="InterPro" id="IPR002403">
    <property type="entry name" value="Cyt_P450_E_grp-IV"/>
</dbReference>
<dbReference type="InterPro" id="IPR001128">
    <property type="entry name" value="Cyt_P450"/>
</dbReference>
<comment type="cofactor">
    <cofactor evidence="1">
        <name>heme</name>
        <dbReference type="ChEBI" id="CHEBI:30413"/>
    </cofactor>
</comment>